<dbReference type="EC" id="2.4.99.28" evidence="11"/>
<proteinExistence type="inferred from homology"/>
<evidence type="ECO:0000256" key="2">
    <source>
        <dbReference type="ARBA" id="ARBA00022519"/>
    </source>
</evidence>
<feature type="domain" description="Glycosyl transferase family 51" evidence="13">
    <location>
        <begin position="283"/>
        <end position="447"/>
    </location>
</feature>
<evidence type="ECO:0000256" key="5">
    <source>
        <dbReference type="ARBA" id="ARBA00022692"/>
    </source>
</evidence>
<evidence type="ECO:0000256" key="11">
    <source>
        <dbReference type="HAMAP-Rule" id="MF_00766"/>
    </source>
</evidence>
<keyword evidence="6 11" id="KW-0133">Cell shape</keyword>
<keyword evidence="8 11" id="KW-1133">Transmembrane helix</keyword>
<comment type="subcellular location">
    <subcellularLocation>
        <location evidence="11">Cell inner membrane</location>
        <topology evidence="11">Single-pass membrane protein</topology>
    </subcellularLocation>
</comment>
<comment type="function">
    <text evidence="11">Peptidoglycan polymerase that catalyzes glycan chain elongation from lipid-linked precursors.</text>
</comment>
<reference evidence="15" key="1">
    <citation type="submission" date="2015-02" db="EMBL/GenBank/DDBJ databases">
        <authorList>
            <person name="Chooi Y.-H."/>
        </authorList>
    </citation>
    <scope>NUCLEOTIDE SEQUENCE [LARGE SCALE GENOMIC DNA]</scope>
    <source>
        <strain evidence="15">strain Y</strain>
    </source>
</reference>
<dbReference type="GO" id="GO:0005886">
    <property type="term" value="C:plasma membrane"/>
    <property type="evidence" value="ECO:0007669"/>
    <property type="project" value="UniProtKB-SubCell"/>
</dbReference>
<name>A0A0D6JDK2_9HYPH</name>
<keyword evidence="10 11" id="KW-0961">Cell wall biogenesis/degradation</keyword>
<evidence type="ECO:0000256" key="8">
    <source>
        <dbReference type="ARBA" id="ARBA00022989"/>
    </source>
</evidence>
<dbReference type="InterPro" id="IPR011812">
    <property type="entry name" value="Pep_trsgly"/>
</dbReference>
<dbReference type="GO" id="GO:0008360">
    <property type="term" value="P:regulation of cell shape"/>
    <property type="evidence" value="ECO:0007669"/>
    <property type="project" value="UniProtKB-KW"/>
</dbReference>
<sequence length="461" mass="49803">MHDRKLTVCVDRAGPEMTNEPVKETSTSEQPPMPHEAARRDILARLVLAATEVAQVSPERVAETDGSDPAVSGDRGLPPARISEPARELLPSVPAAPLPLGRQGADEEPCEVGSEPLSQGQSEGEAVSEPEPVLPAEPVENTGEGQVQEAPATEVDTAPVSSEPVLPASAANVETGPEPAAEISAQLEAQAFQRSAAPMSRSYYAGPTAGAMDAPVPSQLQRETRTEPTKRRKITRIIGRVARYMMLALVAWYVAMVVLVAVLGFVNPPTSALMLIRAAQDVDIDQRWVPLNKISPKLVHAVIVSEDGRFCRHWGIDPREILAAIRRANGGTPRGASTMTMQLAKNMFLWPQQSYVRKALEVPLTLTIDALWSKARIAEIYLNIVEWGPGIFGAEAAARRHFDRSAEKLTTRQAALLAVSLPSPIRRKPGSPSRLMNKMASTIIARMRTMSNADACVTEAR</sequence>
<keyword evidence="9 11" id="KW-0472">Membrane</keyword>
<dbReference type="InterPro" id="IPR023346">
    <property type="entry name" value="Lysozyme-like_dom_sf"/>
</dbReference>
<keyword evidence="4 11" id="KW-0808">Transferase</keyword>
<feature type="compositionally biased region" description="Low complexity" evidence="12">
    <location>
        <begin position="89"/>
        <end position="100"/>
    </location>
</feature>
<evidence type="ECO:0000259" key="13">
    <source>
        <dbReference type="Pfam" id="PF00912"/>
    </source>
</evidence>
<comment type="catalytic activity">
    <reaction evidence="11">
        <text>[GlcNAc-(1-&gt;4)-Mur2Ac(oyl-L-Ala-gamma-D-Glu-L-Lys-D-Ala-D-Ala)](n)-di-trans,octa-cis-undecaprenyl diphosphate + beta-D-GlcNAc-(1-&gt;4)-Mur2Ac(oyl-L-Ala-gamma-D-Glu-L-Lys-D-Ala-D-Ala)-di-trans,octa-cis-undecaprenyl diphosphate = [GlcNAc-(1-&gt;4)-Mur2Ac(oyl-L-Ala-gamma-D-Glu-L-Lys-D-Ala-D-Ala)](n+1)-di-trans,octa-cis-undecaprenyl diphosphate + di-trans,octa-cis-undecaprenyl diphosphate + H(+)</text>
        <dbReference type="Rhea" id="RHEA:23708"/>
        <dbReference type="Rhea" id="RHEA-COMP:9602"/>
        <dbReference type="Rhea" id="RHEA-COMP:9603"/>
        <dbReference type="ChEBI" id="CHEBI:15378"/>
        <dbReference type="ChEBI" id="CHEBI:58405"/>
        <dbReference type="ChEBI" id="CHEBI:60033"/>
        <dbReference type="ChEBI" id="CHEBI:78435"/>
        <dbReference type="EC" id="2.4.99.28"/>
    </reaction>
</comment>
<evidence type="ECO:0000256" key="9">
    <source>
        <dbReference type="ARBA" id="ARBA00023136"/>
    </source>
</evidence>
<dbReference type="GO" id="GO:0008955">
    <property type="term" value="F:peptidoglycan glycosyltransferase activity"/>
    <property type="evidence" value="ECO:0007669"/>
    <property type="project" value="UniProtKB-UniRule"/>
</dbReference>
<keyword evidence="5 11" id="KW-0812">Transmembrane</keyword>
<dbReference type="AlphaFoldDB" id="A0A0D6JDK2"/>
<keyword evidence="15" id="KW-1185">Reference proteome</keyword>
<evidence type="ECO:0000313" key="15">
    <source>
        <dbReference type="Proteomes" id="UP000033187"/>
    </source>
</evidence>
<dbReference type="PANTHER" id="PTHR30400:SF0">
    <property type="entry name" value="BIOSYNTHETIC PEPTIDOGLYCAN TRANSGLYCOSYLASE"/>
    <property type="match status" value="1"/>
</dbReference>
<dbReference type="HAMAP" id="MF_00766">
    <property type="entry name" value="PGT_MtgA"/>
    <property type="match status" value="1"/>
</dbReference>
<evidence type="ECO:0000256" key="4">
    <source>
        <dbReference type="ARBA" id="ARBA00022679"/>
    </source>
</evidence>
<dbReference type="InterPro" id="IPR036950">
    <property type="entry name" value="PBP_transglycosylase"/>
</dbReference>
<dbReference type="SUPFAM" id="SSF53955">
    <property type="entry name" value="Lysozyme-like"/>
    <property type="match status" value="1"/>
</dbReference>
<gene>
    <name evidence="11" type="primary">mtgA</name>
    <name evidence="14" type="ORF">YBN1229_v1_1532</name>
</gene>
<keyword evidence="3 11" id="KW-0328">Glycosyltransferase</keyword>
<evidence type="ECO:0000256" key="6">
    <source>
        <dbReference type="ARBA" id="ARBA00022960"/>
    </source>
</evidence>
<dbReference type="KEGG" id="fiy:BN1229_v1_1532"/>
<dbReference type="GO" id="GO:0071555">
    <property type="term" value="P:cell wall organization"/>
    <property type="evidence" value="ECO:0007669"/>
    <property type="project" value="UniProtKB-KW"/>
</dbReference>
<comment type="pathway">
    <text evidence="11">Cell wall biogenesis; peptidoglycan biosynthesis.</text>
</comment>
<dbReference type="NCBIfam" id="TIGR02070">
    <property type="entry name" value="mono_pep_trsgly"/>
    <property type="match status" value="1"/>
</dbReference>
<feature type="region of interest" description="Disordered" evidence="12">
    <location>
        <begin position="1"/>
        <end position="36"/>
    </location>
</feature>
<accession>A0A0D6JDK2</accession>
<keyword evidence="1 11" id="KW-1003">Cell membrane</keyword>
<keyword evidence="2 11" id="KW-0997">Cell inner membrane</keyword>
<evidence type="ECO:0000256" key="10">
    <source>
        <dbReference type="ARBA" id="ARBA00023316"/>
    </source>
</evidence>
<feature type="region of interest" description="Disordered" evidence="12">
    <location>
        <begin position="55"/>
        <end position="162"/>
    </location>
</feature>
<evidence type="ECO:0000256" key="7">
    <source>
        <dbReference type="ARBA" id="ARBA00022984"/>
    </source>
</evidence>
<evidence type="ECO:0000256" key="12">
    <source>
        <dbReference type="SAM" id="MobiDB-lite"/>
    </source>
</evidence>
<dbReference type="Pfam" id="PF00912">
    <property type="entry name" value="Transgly"/>
    <property type="match status" value="1"/>
</dbReference>
<dbReference type="GO" id="GO:0009252">
    <property type="term" value="P:peptidoglycan biosynthetic process"/>
    <property type="evidence" value="ECO:0007669"/>
    <property type="project" value="UniProtKB-UniRule"/>
</dbReference>
<dbReference type="RefSeq" id="WP_152024961.1">
    <property type="nucleotide sequence ID" value="NZ_LN829118.1"/>
</dbReference>
<feature type="compositionally biased region" description="Low complexity" evidence="12">
    <location>
        <begin position="125"/>
        <end position="140"/>
    </location>
</feature>
<dbReference type="InterPro" id="IPR001264">
    <property type="entry name" value="Glyco_trans_51"/>
</dbReference>
<evidence type="ECO:0000313" key="14">
    <source>
        <dbReference type="EMBL" id="CPR18043.1"/>
    </source>
</evidence>
<dbReference type="GO" id="GO:0009274">
    <property type="term" value="C:peptidoglycan-based cell wall"/>
    <property type="evidence" value="ECO:0007669"/>
    <property type="project" value="InterPro"/>
</dbReference>
<dbReference type="OrthoDB" id="9766909at2"/>
<comment type="similarity">
    <text evidence="11">Belongs to the glycosyltransferase 51 family.</text>
</comment>
<dbReference type="GO" id="GO:0016763">
    <property type="term" value="F:pentosyltransferase activity"/>
    <property type="evidence" value="ECO:0007669"/>
    <property type="project" value="InterPro"/>
</dbReference>
<dbReference type="UniPathway" id="UPA00219"/>
<dbReference type="PANTHER" id="PTHR30400">
    <property type="entry name" value="MONOFUNCTIONAL BIOSYNTHETIC PEPTIDOGLYCAN TRANSGLYCOSYLASE"/>
    <property type="match status" value="1"/>
</dbReference>
<dbReference type="Proteomes" id="UP000033187">
    <property type="component" value="Chromosome 1"/>
</dbReference>
<evidence type="ECO:0000256" key="1">
    <source>
        <dbReference type="ARBA" id="ARBA00022475"/>
    </source>
</evidence>
<feature type="transmembrane region" description="Helical" evidence="11">
    <location>
        <begin position="241"/>
        <end position="266"/>
    </location>
</feature>
<dbReference type="Gene3D" id="1.10.3810.10">
    <property type="entry name" value="Biosynthetic peptidoglycan transglycosylase-like"/>
    <property type="match status" value="1"/>
</dbReference>
<keyword evidence="7 11" id="KW-0573">Peptidoglycan synthesis</keyword>
<dbReference type="KEGG" id="fil:BN1229_v1_1530"/>
<evidence type="ECO:0000256" key="3">
    <source>
        <dbReference type="ARBA" id="ARBA00022676"/>
    </source>
</evidence>
<dbReference type="EMBL" id="LN829119">
    <property type="protein sequence ID" value="CPR18043.1"/>
    <property type="molecule type" value="Genomic_DNA"/>
</dbReference>
<feature type="region of interest" description="Disordered" evidence="12">
    <location>
        <begin position="203"/>
        <end position="228"/>
    </location>
</feature>
<protein>
    <recommendedName>
        <fullName evidence="11">Biosynthetic peptidoglycan transglycosylase</fullName>
        <ecNumber evidence="11">2.4.99.28</ecNumber>
    </recommendedName>
    <alternativeName>
        <fullName evidence="11">Glycan polymerase</fullName>
    </alternativeName>
    <alternativeName>
        <fullName evidence="11">Peptidoglycan glycosyltransferase MtgA</fullName>
        <shortName evidence="11">PGT</shortName>
    </alternativeName>
</protein>
<organism evidence="14 15">
    <name type="scientific">Candidatus Filomicrobium marinum</name>
    <dbReference type="NCBI Taxonomy" id="1608628"/>
    <lineage>
        <taxon>Bacteria</taxon>
        <taxon>Pseudomonadati</taxon>
        <taxon>Pseudomonadota</taxon>
        <taxon>Alphaproteobacteria</taxon>
        <taxon>Hyphomicrobiales</taxon>
        <taxon>Hyphomicrobiaceae</taxon>
        <taxon>Filomicrobium</taxon>
    </lineage>
</organism>